<dbReference type="PROSITE" id="PS51755">
    <property type="entry name" value="OMPR_PHOB"/>
    <property type="match status" value="1"/>
</dbReference>
<organism evidence="7 8">
    <name type="scientific">Micromonospora siamensis</name>
    <dbReference type="NCBI Taxonomy" id="299152"/>
    <lineage>
        <taxon>Bacteria</taxon>
        <taxon>Bacillati</taxon>
        <taxon>Actinomycetota</taxon>
        <taxon>Actinomycetes</taxon>
        <taxon>Micromonosporales</taxon>
        <taxon>Micromonosporaceae</taxon>
        <taxon>Micromonospora</taxon>
    </lineage>
</organism>
<evidence type="ECO:0000256" key="3">
    <source>
        <dbReference type="ARBA" id="ARBA00023125"/>
    </source>
</evidence>
<dbReference type="Pfam" id="PF13424">
    <property type="entry name" value="TPR_12"/>
    <property type="match status" value="1"/>
</dbReference>
<evidence type="ECO:0000259" key="6">
    <source>
        <dbReference type="PROSITE" id="PS51755"/>
    </source>
</evidence>
<dbReference type="Gene3D" id="3.40.50.300">
    <property type="entry name" value="P-loop containing nucleotide triphosphate hydrolases"/>
    <property type="match status" value="1"/>
</dbReference>
<evidence type="ECO:0000313" key="8">
    <source>
        <dbReference type="Proteomes" id="UP000198210"/>
    </source>
</evidence>
<dbReference type="PRINTS" id="PR00364">
    <property type="entry name" value="DISEASERSIST"/>
</dbReference>
<feature type="DNA-binding region" description="OmpR/PhoB-type" evidence="5">
    <location>
        <begin position="1"/>
        <end position="96"/>
    </location>
</feature>
<gene>
    <name evidence="7" type="ORF">GA0074704_0525</name>
</gene>
<dbReference type="CDD" id="cd15831">
    <property type="entry name" value="BTAD"/>
    <property type="match status" value="1"/>
</dbReference>
<dbReference type="SUPFAM" id="SSF52540">
    <property type="entry name" value="P-loop containing nucleoside triphosphate hydrolases"/>
    <property type="match status" value="1"/>
</dbReference>
<dbReference type="InterPro" id="IPR001867">
    <property type="entry name" value="OmpR/PhoB-type_DNA-bd"/>
</dbReference>
<dbReference type="SMART" id="SM00862">
    <property type="entry name" value="Trans_reg_C"/>
    <property type="match status" value="1"/>
</dbReference>
<proteinExistence type="inferred from homology"/>
<dbReference type="Pfam" id="PF13374">
    <property type="entry name" value="TPR_10"/>
    <property type="match status" value="1"/>
</dbReference>
<protein>
    <submittedName>
        <fullName evidence="7">DNA-binding transcriptional activator of the SARP family</fullName>
    </submittedName>
</protein>
<evidence type="ECO:0000256" key="5">
    <source>
        <dbReference type="PROSITE-ProRule" id="PRU01091"/>
    </source>
</evidence>
<dbReference type="AlphaFoldDB" id="A0A1C5GUI2"/>
<keyword evidence="3 5" id="KW-0238">DNA-binding</keyword>
<dbReference type="PANTHER" id="PTHR35807">
    <property type="entry name" value="TRANSCRIPTIONAL REGULATOR REDD-RELATED"/>
    <property type="match status" value="1"/>
</dbReference>
<dbReference type="SUPFAM" id="SSF46894">
    <property type="entry name" value="C-terminal effector domain of the bipartite response regulators"/>
    <property type="match status" value="1"/>
</dbReference>
<dbReference type="GO" id="GO:0003677">
    <property type="term" value="F:DNA binding"/>
    <property type="evidence" value="ECO:0007669"/>
    <property type="project" value="UniProtKB-UniRule"/>
</dbReference>
<dbReference type="EMBL" id="LT607751">
    <property type="protein sequence ID" value="SCG37438.1"/>
    <property type="molecule type" value="Genomic_DNA"/>
</dbReference>
<dbReference type="InterPro" id="IPR036388">
    <property type="entry name" value="WH-like_DNA-bd_sf"/>
</dbReference>
<dbReference type="Proteomes" id="UP000198210">
    <property type="component" value="Chromosome I"/>
</dbReference>
<reference evidence="7 8" key="1">
    <citation type="submission" date="2016-06" db="EMBL/GenBank/DDBJ databases">
        <authorList>
            <person name="Kjaerup R.B."/>
            <person name="Dalgaard T.S."/>
            <person name="Juul-Madsen H.R."/>
        </authorList>
    </citation>
    <scope>NUCLEOTIDE SEQUENCE [LARGE SCALE GENOMIC DNA]</scope>
    <source>
        <strain evidence="7 8">DSM 45097</strain>
    </source>
</reference>
<dbReference type="GO" id="GO:0000160">
    <property type="term" value="P:phosphorelay signal transduction system"/>
    <property type="evidence" value="ECO:0007669"/>
    <property type="project" value="InterPro"/>
</dbReference>
<dbReference type="Gene3D" id="1.10.10.10">
    <property type="entry name" value="Winged helix-like DNA-binding domain superfamily/Winged helix DNA-binding domain"/>
    <property type="match status" value="2"/>
</dbReference>
<dbReference type="InterPro" id="IPR019734">
    <property type="entry name" value="TPR_rpt"/>
</dbReference>
<dbReference type="GO" id="GO:0006355">
    <property type="term" value="P:regulation of DNA-templated transcription"/>
    <property type="evidence" value="ECO:0007669"/>
    <property type="project" value="InterPro"/>
</dbReference>
<dbReference type="SMART" id="SM00028">
    <property type="entry name" value="TPR"/>
    <property type="match status" value="6"/>
</dbReference>
<evidence type="ECO:0000313" key="7">
    <source>
        <dbReference type="EMBL" id="SCG37438.1"/>
    </source>
</evidence>
<evidence type="ECO:0000256" key="1">
    <source>
        <dbReference type="ARBA" id="ARBA00005820"/>
    </source>
</evidence>
<keyword evidence="4" id="KW-0804">Transcription</keyword>
<accession>A0A1C5GUI2</accession>
<dbReference type="Pfam" id="PF03704">
    <property type="entry name" value="BTAD"/>
    <property type="match status" value="1"/>
</dbReference>
<name>A0A1C5GUI2_9ACTN</name>
<comment type="similarity">
    <text evidence="1">Belongs to the AfsR/DnrI/RedD regulatory family.</text>
</comment>
<dbReference type="Pfam" id="PF00931">
    <property type="entry name" value="NB-ARC"/>
    <property type="match status" value="1"/>
</dbReference>
<dbReference type="InterPro" id="IPR051677">
    <property type="entry name" value="AfsR-DnrI-RedD_regulator"/>
</dbReference>
<dbReference type="SMART" id="SM01043">
    <property type="entry name" value="BTAD"/>
    <property type="match status" value="1"/>
</dbReference>
<dbReference type="PANTHER" id="PTHR35807:SF1">
    <property type="entry name" value="TRANSCRIPTIONAL REGULATOR REDD"/>
    <property type="match status" value="1"/>
</dbReference>
<dbReference type="InterPro" id="IPR016032">
    <property type="entry name" value="Sig_transdc_resp-reg_C-effctor"/>
</dbReference>
<dbReference type="GO" id="GO:0043531">
    <property type="term" value="F:ADP binding"/>
    <property type="evidence" value="ECO:0007669"/>
    <property type="project" value="InterPro"/>
</dbReference>
<evidence type="ECO:0000256" key="4">
    <source>
        <dbReference type="ARBA" id="ARBA00023163"/>
    </source>
</evidence>
<dbReference type="InterPro" id="IPR002182">
    <property type="entry name" value="NB-ARC"/>
</dbReference>
<keyword evidence="8" id="KW-1185">Reference proteome</keyword>
<feature type="domain" description="OmpR/PhoB-type" evidence="6">
    <location>
        <begin position="1"/>
        <end position="96"/>
    </location>
</feature>
<dbReference type="SUPFAM" id="SSF48452">
    <property type="entry name" value="TPR-like"/>
    <property type="match status" value="3"/>
</dbReference>
<dbReference type="Gene3D" id="1.25.40.10">
    <property type="entry name" value="Tetratricopeptide repeat domain"/>
    <property type="match status" value="3"/>
</dbReference>
<dbReference type="InterPro" id="IPR011990">
    <property type="entry name" value="TPR-like_helical_dom_sf"/>
</dbReference>
<keyword evidence="2" id="KW-0805">Transcription regulation</keyword>
<evidence type="ECO:0000256" key="2">
    <source>
        <dbReference type="ARBA" id="ARBA00023015"/>
    </source>
</evidence>
<dbReference type="InterPro" id="IPR005158">
    <property type="entry name" value="BTAD"/>
</dbReference>
<sequence>MTAVRVLGPLEVLAADGRMLLLGTPKQRLVLGVLALSPDHLVQLDALVDELWPIDPPRSAVANVRTYAANLRRAFAAADPGRHLIVREADGYRLALPVDSIDLGLFSDEYRTVREHVAQGLLETAARSLSLALSRRRGPLLAGLPLGSMLSGRRVAVEEEMLAATELLADVRIQLGSPGEAASLLRPQVKAHPLREPSHFLLVRALYQQGDVVGALDAYRFSRDALREHLGIEPGPEFQRLHRAILNRAPVVGAAAPAGAFGGERPGLSASLKSWLPRGASDFVGRASNVARLLAETRRVEAQTAAVHVIDGMAGSGKTTLAVHVARRLADRYPDAQLFIDLCGHGEKAPVEPSAALVTLLRQLGVEAGLIPAEQDLRVQLWRRELAARRAVVVLDNAASSDQIAPLLPALPGTIVLVTSRRRLATPDGGLPESLAVMTPDEGLQLLKVTAGADRIDADPEAAAEAVRRCGYLPLAIRLAGSRLAHRRKWRVADLAARLAAPAPVLDQLGVEDRSVAGAFAASYEPLDESGKRMIRVLGVFPGHFTIEMAAALAELPLATAVRVVDDLVDRHLVEETGGDRYRLHDLMRHYANQLSPDDHRSDRHSAVGHLLNFVLHAVLAANEGLLDSHDVRAELAPDPAWRPDLLAAAGVLGPDWLERERATLAGLVEAAQDSGQYDFAWRLARATWRFYYIRGYFDDIRHTHRLGLAAAEALGDHRAVAAMSNYLASAHLRTGDYDEAARLIERSVALARELADDRLLLRYQANMSVVHWLRGELQESVALGTAMLRHPKFLGSVRGPHVLSNLGLALTVLGRYDDALHVHRLHLFLARVNGDLFHTTNALGHLAAVKVRSGQWASAVRILNAALMLRQRTGHRYSESENHNDLGIAYRNLGRLEDGVRQHELALELAIDSGERHAQAAALNDLAFTWVKLGQTADATRAHRRALESSTRIAHPYEQGRALAGIAELVAVADPAEARRYWQRALAIFERMGVPERSEVRRRLDGLRDQA</sequence>
<dbReference type="InterPro" id="IPR027417">
    <property type="entry name" value="P-loop_NTPase"/>
</dbReference>